<evidence type="ECO:0000256" key="3">
    <source>
        <dbReference type="ARBA" id="ARBA00022679"/>
    </source>
</evidence>
<dbReference type="GO" id="GO:0016020">
    <property type="term" value="C:membrane"/>
    <property type="evidence" value="ECO:0007669"/>
    <property type="project" value="UniProtKB-SubCell"/>
</dbReference>
<comment type="subcellular location">
    <subcellularLocation>
        <location evidence="1">Membrane</location>
        <topology evidence="1">Single-pass type I membrane protein</topology>
    </subcellularLocation>
</comment>
<dbReference type="PROSITE" id="PS00107">
    <property type="entry name" value="PROTEIN_KINASE_ATP"/>
    <property type="match status" value="1"/>
</dbReference>
<evidence type="ECO:0000256" key="7">
    <source>
        <dbReference type="ARBA" id="ARBA00022777"/>
    </source>
</evidence>
<accession>A0A2C9VNQ2</accession>
<dbReference type="OrthoDB" id="4062651at2759"/>
<evidence type="ECO:0000259" key="14">
    <source>
        <dbReference type="PROSITE" id="PS50011"/>
    </source>
</evidence>
<protein>
    <recommendedName>
        <fullName evidence="14">Protein kinase domain-containing protein</fullName>
    </recommendedName>
</protein>
<dbReference type="InterPro" id="IPR000719">
    <property type="entry name" value="Prot_kinase_dom"/>
</dbReference>
<dbReference type="FunFam" id="1.10.510.10:FF:000537">
    <property type="entry name" value="Putative receptor-like protein kinase"/>
    <property type="match status" value="1"/>
</dbReference>
<dbReference type="GO" id="GO:0005524">
    <property type="term" value="F:ATP binding"/>
    <property type="evidence" value="ECO:0007669"/>
    <property type="project" value="UniProtKB-UniRule"/>
</dbReference>
<reference evidence="16" key="1">
    <citation type="journal article" date="2016" name="Nat. Biotechnol.">
        <title>Sequencing wild and cultivated cassava and related species reveals extensive interspecific hybridization and genetic diversity.</title>
        <authorList>
            <person name="Bredeson J.V."/>
            <person name="Lyons J.B."/>
            <person name="Prochnik S.E."/>
            <person name="Wu G.A."/>
            <person name="Ha C.M."/>
            <person name="Edsinger-Gonzales E."/>
            <person name="Grimwood J."/>
            <person name="Schmutz J."/>
            <person name="Rabbi I.Y."/>
            <person name="Egesi C."/>
            <person name="Nauluvula P."/>
            <person name="Lebot V."/>
            <person name="Ndunguru J."/>
            <person name="Mkamilo G."/>
            <person name="Bart R.S."/>
            <person name="Setter T.L."/>
            <person name="Gleadow R.M."/>
            <person name="Kulakow P."/>
            <person name="Ferguson M.E."/>
            <person name="Rounsley S."/>
            <person name="Rokhsar D.S."/>
        </authorList>
    </citation>
    <scope>NUCLEOTIDE SEQUENCE [LARGE SCALE GENOMIC DNA]</scope>
    <source>
        <strain evidence="16">cv. AM560-2</strain>
    </source>
</reference>
<comment type="similarity">
    <text evidence="13">Belongs to the protein kinase superfamily.</text>
</comment>
<evidence type="ECO:0000256" key="13">
    <source>
        <dbReference type="RuleBase" id="RU000304"/>
    </source>
</evidence>
<evidence type="ECO:0000256" key="5">
    <source>
        <dbReference type="ARBA" id="ARBA00022729"/>
    </source>
</evidence>
<evidence type="ECO:0000256" key="11">
    <source>
        <dbReference type="ARBA" id="ARBA00023180"/>
    </source>
</evidence>
<evidence type="ECO:0000256" key="2">
    <source>
        <dbReference type="ARBA" id="ARBA00022527"/>
    </source>
</evidence>
<dbReference type="GO" id="GO:0004674">
    <property type="term" value="F:protein serine/threonine kinase activity"/>
    <property type="evidence" value="ECO:0007669"/>
    <property type="project" value="UniProtKB-KW"/>
</dbReference>
<dbReference type="InterPro" id="IPR001245">
    <property type="entry name" value="Ser-Thr/Tyr_kinase_cat_dom"/>
</dbReference>
<dbReference type="PROSITE" id="PS00108">
    <property type="entry name" value="PROTEIN_KINASE_ST"/>
    <property type="match status" value="1"/>
</dbReference>
<dbReference type="InterPro" id="IPR017441">
    <property type="entry name" value="Protein_kinase_ATP_BS"/>
</dbReference>
<dbReference type="Pfam" id="PF07714">
    <property type="entry name" value="PK_Tyr_Ser-Thr"/>
    <property type="match status" value="1"/>
</dbReference>
<keyword evidence="8 12" id="KW-0067">ATP-binding</keyword>
<proteinExistence type="inferred from homology"/>
<dbReference type="Gene3D" id="3.30.200.20">
    <property type="entry name" value="Phosphorylase Kinase, domain 1"/>
    <property type="match status" value="1"/>
</dbReference>
<keyword evidence="6 12" id="KW-0547">Nucleotide-binding</keyword>
<dbReference type="InterPro" id="IPR008271">
    <property type="entry name" value="Ser/Thr_kinase_AS"/>
</dbReference>
<keyword evidence="2 13" id="KW-0723">Serine/threonine-protein kinase</keyword>
<dbReference type="SMART" id="SM00220">
    <property type="entry name" value="S_TKc"/>
    <property type="match status" value="1"/>
</dbReference>
<keyword evidence="4" id="KW-0812">Transmembrane</keyword>
<sequence length="437" mass="49953">MAVVITVAIVAVVITVAIVATVYARIHCRKKARTAIPEDARNATNQQLDKVSTDDVTIRVEEPYQFPMVRDPQVHYPTMERFLDNIARHKPIRFSPRQIQEFTNNCSNVLGSGAYGVVFKGMFPSEVPVAVKVLTNHFRNKKMEEQFMAEIATIGRTYHANLVRLYGFCFDPSMMALVYEYMENGSLNKVLFDEMREIEWQKLHGIAIGTAKAIAYLHEECEQRIIHYDIKPENILLDHSLNPKVADFGLAKLCNREDSKVTLSGGRGTLGYSAPEVWSRNHPVTHKCDVYSFGIVLLEIVGRRRHFDANLNESRQWLPKWTWDMYKNNELELMLSLCGIEQKHREKAERMAIVALQCVHHSPDVRPVMSDVVKMLEGSMEIIEQHPNPFEDLESFRPNIGLLFGNDEDSNSASRRHISKPPYLVPKGEKEIELATC</sequence>
<evidence type="ECO:0000256" key="12">
    <source>
        <dbReference type="PROSITE-ProRule" id="PRU10141"/>
    </source>
</evidence>
<keyword evidence="10" id="KW-0472">Membrane</keyword>
<evidence type="ECO:0000256" key="4">
    <source>
        <dbReference type="ARBA" id="ARBA00022692"/>
    </source>
</evidence>
<dbReference type="Proteomes" id="UP000091857">
    <property type="component" value="Chromosome 6"/>
</dbReference>
<evidence type="ECO:0000256" key="6">
    <source>
        <dbReference type="ARBA" id="ARBA00022741"/>
    </source>
</evidence>
<dbReference type="STRING" id="3983.A0A2C9VNQ2"/>
<dbReference type="InterPro" id="IPR045874">
    <property type="entry name" value="LRK10/LRL21-25-like"/>
</dbReference>
<dbReference type="PROSITE" id="PS50011">
    <property type="entry name" value="PROTEIN_KINASE_DOM"/>
    <property type="match status" value="1"/>
</dbReference>
<comment type="caution">
    <text evidence="15">The sequence shown here is derived from an EMBL/GenBank/DDBJ whole genome shotgun (WGS) entry which is preliminary data.</text>
</comment>
<keyword evidence="9" id="KW-1133">Transmembrane helix</keyword>
<keyword evidence="7" id="KW-0418">Kinase</keyword>
<dbReference type="Gramene" id="Manes.06G022900.3.v8.1">
    <property type="protein sequence ID" value="Manes.06G022900.3.v8.1.CDS.1"/>
    <property type="gene ID" value="Manes.06G022900.v8.1"/>
</dbReference>
<evidence type="ECO:0000313" key="16">
    <source>
        <dbReference type="Proteomes" id="UP000091857"/>
    </source>
</evidence>
<dbReference type="SUPFAM" id="SSF56112">
    <property type="entry name" value="Protein kinase-like (PK-like)"/>
    <property type="match status" value="1"/>
</dbReference>
<dbReference type="AlphaFoldDB" id="A0A2C9VNQ2"/>
<evidence type="ECO:0000256" key="10">
    <source>
        <dbReference type="ARBA" id="ARBA00023136"/>
    </source>
</evidence>
<dbReference type="EMBL" id="CM004392">
    <property type="protein sequence ID" value="OAY46733.1"/>
    <property type="molecule type" value="Genomic_DNA"/>
</dbReference>
<dbReference type="OMA" id="MDSTHEN"/>
<keyword evidence="11" id="KW-0325">Glycoprotein</keyword>
<dbReference type="InterPro" id="IPR011009">
    <property type="entry name" value="Kinase-like_dom_sf"/>
</dbReference>
<dbReference type="PANTHER" id="PTHR27009">
    <property type="entry name" value="RUST RESISTANCE KINASE LR10-RELATED"/>
    <property type="match status" value="1"/>
</dbReference>
<evidence type="ECO:0000256" key="1">
    <source>
        <dbReference type="ARBA" id="ARBA00004479"/>
    </source>
</evidence>
<keyword evidence="3" id="KW-0808">Transferase</keyword>
<feature type="domain" description="Protein kinase" evidence="14">
    <location>
        <begin position="104"/>
        <end position="383"/>
    </location>
</feature>
<gene>
    <name evidence="15" type="ORF">MANES_06G022900v8</name>
</gene>
<name>A0A2C9VNQ2_MANES</name>
<evidence type="ECO:0000256" key="9">
    <source>
        <dbReference type="ARBA" id="ARBA00022989"/>
    </source>
</evidence>
<evidence type="ECO:0000313" key="15">
    <source>
        <dbReference type="EMBL" id="OAY46733.1"/>
    </source>
</evidence>
<evidence type="ECO:0000256" key="8">
    <source>
        <dbReference type="ARBA" id="ARBA00022840"/>
    </source>
</evidence>
<organism evidence="15 16">
    <name type="scientific">Manihot esculenta</name>
    <name type="common">Cassava</name>
    <name type="synonym">Jatropha manihot</name>
    <dbReference type="NCBI Taxonomy" id="3983"/>
    <lineage>
        <taxon>Eukaryota</taxon>
        <taxon>Viridiplantae</taxon>
        <taxon>Streptophyta</taxon>
        <taxon>Embryophyta</taxon>
        <taxon>Tracheophyta</taxon>
        <taxon>Spermatophyta</taxon>
        <taxon>Magnoliopsida</taxon>
        <taxon>eudicotyledons</taxon>
        <taxon>Gunneridae</taxon>
        <taxon>Pentapetalae</taxon>
        <taxon>rosids</taxon>
        <taxon>fabids</taxon>
        <taxon>Malpighiales</taxon>
        <taxon>Euphorbiaceae</taxon>
        <taxon>Crotonoideae</taxon>
        <taxon>Manihoteae</taxon>
        <taxon>Manihot</taxon>
    </lineage>
</organism>
<keyword evidence="16" id="KW-1185">Reference proteome</keyword>
<keyword evidence="5" id="KW-0732">Signal</keyword>
<dbReference type="Gene3D" id="1.10.510.10">
    <property type="entry name" value="Transferase(Phosphotransferase) domain 1"/>
    <property type="match status" value="1"/>
</dbReference>
<feature type="binding site" evidence="12">
    <location>
        <position position="132"/>
    </location>
    <ligand>
        <name>ATP</name>
        <dbReference type="ChEBI" id="CHEBI:30616"/>
    </ligand>
</feature>